<protein>
    <submittedName>
        <fullName evidence="1">Uncharacterized protein</fullName>
    </submittedName>
</protein>
<accession>U3C586</accession>
<dbReference type="Proteomes" id="UP000016567">
    <property type="component" value="Unassembled WGS sequence"/>
</dbReference>
<dbReference type="eggNOG" id="ENOG502Z976">
    <property type="taxonomic scope" value="Bacteria"/>
</dbReference>
<evidence type="ECO:0000313" key="2">
    <source>
        <dbReference type="Proteomes" id="UP000016567"/>
    </source>
</evidence>
<comment type="caution">
    <text evidence="1">The sequence shown here is derived from an EMBL/GenBank/DDBJ whole genome shotgun (WGS) entry which is preliminary data.</text>
</comment>
<name>U3C586_9VIBR</name>
<sequence length="786" mass="89121">MTDDQLQFIDYRKPKLEAGYYQFDAKQRFQGESSSDKMQVCVAGERVSIDPKFIFAQYPPPGEKGDFSDTIPHISFTKGSLPWLRSAYDKDDELDAGENYEIYEPWLYLLTTNQNDVEEGSVRLNGPIPLEELNKGVYFPLNQKASLIADISLPAASKTVRTIDVKKSLFNKLILNGRLNTKDKDQLEYLAHIRRRWQPVGDEIRLMSTTKADLNSGDLSKLAELNLPRGSSVSVISKDRGWLVQNSLKGDMLIDAVPTVDNHFVVQKMSLKRELSVLVSNRFGQSATSENASRYPGGLENTASVLSLESYLTEAVLSEIRLLSDNDYLRFIVLTSWDFYCQPAKINFEERAKALDVNAFKLPDRKIQQANDFSDRLQAGLVAVPHQYRQGAQSISWYRGPLSPTTMGDFSTIQLSELERCHLNNSYSATDADKLLRFHRKEGMFDITYSAAYELGRFLSFKNSQFLSALTQYKRARSRYVTLTDSDEVRNNAAAQRGINIARLPYAKLDETEMESQKSDIHQWLMELGDLSAVPNWYLIPDPDLLPSRCLRVFSIDPKWIQSLWLGALSLNGRPDITYALFEECHQALWNQLPQHGVLLRSDIVWAYPELMVEMRNVGDASTHLNLDLETYKGDNADEYTDFIEQQCPLSPITIKRDLAKDTLLVCTQVPFDYASLALPPESLHYGSDFNYQTHLYTKDIKFRGTTAIEGLEIPMTDNKLAIIDVTALSEAIVTQLTAVLQSKPENADYIDGLSHFKSARFSRFMLEGEPKVEFTVGLENTGTQE</sequence>
<evidence type="ECO:0000313" key="1">
    <source>
        <dbReference type="EMBL" id="GAD76584.1"/>
    </source>
</evidence>
<proteinExistence type="predicted"/>
<dbReference type="EMBL" id="BATL01000047">
    <property type="protein sequence ID" value="GAD76584.1"/>
    <property type="molecule type" value="Genomic_DNA"/>
</dbReference>
<dbReference type="STRING" id="1219077.VAZ01S_047_00110"/>
<dbReference type="RefSeq" id="WP_021710331.1">
    <property type="nucleotide sequence ID" value="NZ_BAOB01000163.1"/>
</dbReference>
<gene>
    <name evidence="1" type="ORF">VAZ01S_047_00110</name>
</gene>
<keyword evidence="2" id="KW-1185">Reference proteome</keyword>
<reference evidence="1 2" key="1">
    <citation type="submission" date="2013-09" db="EMBL/GenBank/DDBJ databases">
        <title>Whole genome shotgun sequence of Vibrio azureus NBRC 104587.</title>
        <authorList>
            <person name="Isaki S."/>
            <person name="Hosoyama A."/>
            <person name="Numata M."/>
            <person name="Hashimoto M."/>
            <person name="Hosoyama Y."/>
            <person name="Tsuchikane K."/>
            <person name="Noguchi M."/>
            <person name="Hirakata S."/>
            <person name="Ichikawa N."/>
            <person name="Ohji S."/>
            <person name="Yamazoe A."/>
            <person name="Fujita N."/>
        </authorList>
    </citation>
    <scope>NUCLEOTIDE SEQUENCE [LARGE SCALE GENOMIC DNA]</scope>
    <source>
        <strain evidence="1 2">NBRC 104587</strain>
    </source>
</reference>
<dbReference type="AlphaFoldDB" id="U3C586"/>
<dbReference type="OrthoDB" id="4846903at2"/>
<organism evidence="1 2">
    <name type="scientific">Vibrio azureus NBRC 104587</name>
    <dbReference type="NCBI Taxonomy" id="1219077"/>
    <lineage>
        <taxon>Bacteria</taxon>
        <taxon>Pseudomonadati</taxon>
        <taxon>Pseudomonadota</taxon>
        <taxon>Gammaproteobacteria</taxon>
        <taxon>Vibrionales</taxon>
        <taxon>Vibrionaceae</taxon>
        <taxon>Vibrio</taxon>
    </lineage>
</organism>